<dbReference type="Pfam" id="PF13963">
    <property type="entry name" value="Transpos_assoc"/>
    <property type="match status" value="1"/>
</dbReference>
<gene>
    <name evidence="3" type="primary">LOC120251329</name>
</gene>
<reference evidence="3" key="1">
    <citation type="submission" date="2025-08" db="UniProtKB">
        <authorList>
            <consortium name="RefSeq"/>
        </authorList>
    </citation>
    <scope>IDENTIFICATION</scope>
</reference>
<dbReference type="AlphaFoldDB" id="A0AB40ALT8"/>
<feature type="domain" description="Transposase-associated" evidence="1">
    <location>
        <begin position="3"/>
        <end position="75"/>
    </location>
</feature>
<protein>
    <submittedName>
        <fullName evidence="3">Uncharacterized protein LOC120251329</fullName>
    </submittedName>
</protein>
<dbReference type="RefSeq" id="XP_039115809.1">
    <property type="nucleotide sequence ID" value="XM_039259875.1"/>
</dbReference>
<dbReference type="Proteomes" id="UP001515500">
    <property type="component" value="Chromosome 20"/>
</dbReference>
<dbReference type="Pfam" id="PF02992">
    <property type="entry name" value="Transposase_21"/>
    <property type="match status" value="1"/>
</dbReference>
<keyword evidence="2" id="KW-1185">Reference proteome</keyword>
<name>A0AB40ALT8_DIOCR</name>
<evidence type="ECO:0000313" key="3">
    <source>
        <dbReference type="RefSeq" id="XP_039115809.1"/>
    </source>
</evidence>
<dbReference type="GeneID" id="120251329"/>
<evidence type="ECO:0000259" key="1">
    <source>
        <dbReference type="Pfam" id="PF13963"/>
    </source>
</evidence>
<organism evidence="2 3">
    <name type="scientific">Dioscorea cayennensis subsp. rotundata</name>
    <name type="common">White Guinea yam</name>
    <name type="synonym">Dioscorea rotundata</name>
    <dbReference type="NCBI Taxonomy" id="55577"/>
    <lineage>
        <taxon>Eukaryota</taxon>
        <taxon>Viridiplantae</taxon>
        <taxon>Streptophyta</taxon>
        <taxon>Embryophyta</taxon>
        <taxon>Tracheophyta</taxon>
        <taxon>Spermatophyta</taxon>
        <taxon>Magnoliopsida</taxon>
        <taxon>Liliopsida</taxon>
        <taxon>Dioscoreales</taxon>
        <taxon>Dioscoreaceae</taxon>
        <taxon>Dioscorea</taxon>
    </lineage>
</organism>
<evidence type="ECO:0000313" key="2">
    <source>
        <dbReference type="Proteomes" id="UP001515500"/>
    </source>
</evidence>
<proteinExistence type="predicted"/>
<sequence length="630" mass="73234">MDKSWIAMPRNLPAYDKGVKNFIEFAFQHGSVNNMILCPCPICGFSKRQNRANVYDHLICKQFPKGYTIWYLHGESHPQETTYVSNSAGVDIQMNIVDQDPIRDMVNDAFGVHGHVEEGLDGLNEEVRQNDYVTPNANEHRNIVDGFYELSNDGQQLLYDWCGNYSKLSFILKLYHIKCLCGLSDKAMMMILKLLHDAFPNIRIPHSFFDAKKTIKKLGLCYEKIHACPNNCMLYGGNTEDEDRQICRVCNTSRWKGKNGHSNEVAGGKRGRKIPAKVVRYFPLIPRLQRLFLSSKTAKDMEWHSLDANNDGLMRHPRDSEAWKKFDSTYSWFATDPRNVRLALATYGFNPHGSMSQSYSIWPIILIPYNMPPWVCMKHTSFIISTIIPSKHMPGNDIDVYLQPLIRELKELWCDGVDTYDSFKHEMFKMHAALMWTISDYPGLENLSGWNTYTGRACVHCNYDFEPCRLPHSRKWCFMGHRRFLNSGHKFRMNNIIFNGEQELRSPPRLLSGREILQQIIDINVIFGRPVDNQHKGKRRRANTSRDEAQQRKKKSIFFELPYWEHNLLRHNLDVMHIEKNLCDNVLFTLLNDSSHSKDHLNARKDLKDMHCKQDLWSDDNGKFAPVSTQ</sequence>
<dbReference type="PANTHER" id="PTHR10775:SF158">
    <property type="entry name" value="TNP2-LIKE TRANSPOSON PROTEIN"/>
    <property type="match status" value="1"/>
</dbReference>
<dbReference type="PANTHER" id="PTHR10775">
    <property type="entry name" value="OS08G0208400 PROTEIN"/>
    <property type="match status" value="1"/>
</dbReference>
<dbReference type="InterPro" id="IPR029480">
    <property type="entry name" value="Transpos_assoc"/>
</dbReference>
<dbReference type="InterPro" id="IPR004242">
    <property type="entry name" value="Transposase_21"/>
</dbReference>
<accession>A0AB40ALT8</accession>